<dbReference type="PANTHER" id="PTHR33050">
    <property type="entry name" value="REVERSE TRANSCRIPTASE DOMAIN-CONTAINING PROTEIN"/>
    <property type="match status" value="1"/>
</dbReference>
<sequence>MAYNHLPNHIKILESYLESTIRRQWHALVGVKYRNLSNITFQFLNWCEQKRITLFASYIASKENNEADKASRQTSVETEYELNKQAYQKIIEVFGEPDIDLFATYLNAKCNKYVSWFPDSTSTAVDAFTISWHEYFYAFPPFSMISSALNKIIQNEATGILVVPAWPSQPWYPLFGSLLIQKPLIFKSNKNLLLSPSRYPHPLHRKLSLVAGKLSGSIPSKKHFRPRHPNNVCIHLRRDLETVQRLF</sequence>
<dbReference type="PANTHER" id="PTHR33050:SF7">
    <property type="entry name" value="RIBONUCLEASE H"/>
    <property type="match status" value="1"/>
</dbReference>
<evidence type="ECO:0000313" key="1">
    <source>
        <dbReference type="EMBL" id="KAJ8972564.1"/>
    </source>
</evidence>
<dbReference type="Proteomes" id="UP001162156">
    <property type="component" value="Unassembled WGS sequence"/>
</dbReference>
<name>A0AAV8ZZ59_9CUCU</name>
<organism evidence="1 2">
    <name type="scientific">Rhamnusium bicolor</name>
    <dbReference type="NCBI Taxonomy" id="1586634"/>
    <lineage>
        <taxon>Eukaryota</taxon>
        <taxon>Metazoa</taxon>
        <taxon>Ecdysozoa</taxon>
        <taxon>Arthropoda</taxon>
        <taxon>Hexapoda</taxon>
        <taxon>Insecta</taxon>
        <taxon>Pterygota</taxon>
        <taxon>Neoptera</taxon>
        <taxon>Endopterygota</taxon>
        <taxon>Coleoptera</taxon>
        <taxon>Polyphaga</taxon>
        <taxon>Cucujiformia</taxon>
        <taxon>Chrysomeloidea</taxon>
        <taxon>Cerambycidae</taxon>
        <taxon>Lepturinae</taxon>
        <taxon>Rhagiini</taxon>
        <taxon>Rhamnusium</taxon>
    </lineage>
</organism>
<gene>
    <name evidence="1" type="ORF">NQ314_000124</name>
</gene>
<reference evidence="1" key="1">
    <citation type="journal article" date="2023" name="Insect Mol. Biol.">
        <title>Genome sequencing provides insights into the evolution of gene families encoding plant cell wall-degrading enzymes in longhorned beetles.</title>
        <authorList>
            <person name="Shin N.R."/>
            <person name="Okamura Y."/>
            <person name="Kirsch R."/>
            <person name="Pauchet Y."/>
        </authorList>
    </citation>
    <scope>NUCLEOTIDE SEQUENCE</scope>
    <source>
        <strain evidence="1">RBIC_L_NR</strain>
    </source>
</reference>
<dbReference type="InterPro" id="IPR052055">
    <property type="entry name" value="Hepadnavirus_pol/RT"/>
</dbReference>
<accession>A0AAV8ZZ59</accession>
<proteinExistence type="predicted"/>
<comment type="caution">
    <text evidence="1">The sequence shown here is derived from an EMBL/GenBank/DDBJ whole genome shotgun (WGS) entry which is preliminary data.</text>
</comment>
<protein>
    <submittedName>
        <fullName evidence="1">Uncharacterized protein</fullName>
    </submittedName>
</protein>
<dbReference type="EMBL" id="JANEYF010000037">
    <property type="protein sequence ID" value="KAJ8972564.1"/>
    <property type="molecule type" value="Genomic_DNA"/>
</dbReference>
<keyword evidence="2" id="KW-1185">Reference proteome</keyword>
<dbReference type="AlphaFoldDB" id="A0AAV8ZZ59"/>
<evidence type="ECO:0000313" key="2">
    <source>
        <dbReference type="Proteomes" id="UP001162156"/>
    </source>
</evidence>